<keyword evidence="1" id="KW-0732">Signal</keyword>
<proteinExistence type="predicted"/>
<evidence type="ECO:0000256" key="1">
    <source>
        <dbReference type="SAM" id="SignalP"/>
    </source>
</evidence>
<keyword evidence="3" id="KW-1185">Reference proteome</keyword>
<dbReference type="Proteomes" id="UP000598146">
    <property type="component" value="Unassembled WGS sequence"/>
</dbReference>
<dbReference type="EMBL" id="JADQTO010000015">
    <property type="protein sequence ID" value="MBG0565394.1"/>
    <property type="molecule type" value="Genomic_DNA"/>
</dbReference>
<comment type="caution">
    <text evidence="2">The sequence shown here is derived from an EMBL/GenBank/DDBJ whole genome shotgun (WGS) entry which is preliminary data.</text>
</comment>
<gene>
    <name evidence="2" type="ORF">I4J89_28465</name>
</gene>
<accession>A0A931G4L2</accession>
<evidence type="ECO:0000313" key="3">
    <source>
        <dbReference type="Proteomes" id="UP000598146"/>
    </source>
</evidence>
<protein>
    <submittedName>
        <fullName evidence="2">Uncharacterized protein</fullName>
    </submittedName>
</protein>
<feature type="chain" id="PRO_5037634353" evidence="1">
    <location>
        <begin position="19"/>
        <end position="66"/>
    </location>
</feature>
<evidence type="ECO:0000313" key="2">
    <source>
        <dbReference type="EMBL" id="MBG0565394.1"/>
    </source>
</evidence>
<organism evidence="2 3">
    <name type="scientific">Actinoplanes aureus</name>
    <dbReference type="NCBI Taxonomy" id="2792083"/>
    <lineage>
        <taxon>Bacteria</taxon>
        <taxon>Bacillati</taxon>
        <taxon>Actinomycetota</taxon>
        <taxon>Actinomycetes</taxon>
        <taxon>Micromonosporales</taxon>
        <taxon>Micromonosporaceae</taxon>
        <taxon>Actinoplanes</taxon>
    </lineage>
</organism>
<name>A0A931G4L2_9ACTN</name>
<dbReference type="RefSeq" id="WP_196417178.1">
    <property type="nucleotide sequence ID" value="NZ_JADQTO010000015.1"/>
</dbReference>
<reference evidence="2" key="1">
    <citation type="submission" date="2020-11" db="EMBL/GenBank/DDBJ databases">
        <title>Isolation and identification of active actinomycetes.</title>
        <authorList>
            <person name="Sun X."/>
        </authorList>
    </citation>
    <scope>NUCLEOTIDE SEQUENCE</scope>
    <source>
        <strain evidence="2">NEAU-A11</strain>
    </source>
</reference>
<dbReference type="AlphaFoldDB" id="A0A931G4L2"/>
<feature type="signal peptide" evidence="1">
    <location>
        <begin position="1"/>
        <end position="18"/>
    </location>
</feature>
<sequence length="66" mass="6517">MMRIATVIGLLAAGAAVAAGVAVGGANLACEPERGRGSVIYVVPEDLGTPVPAADELSWPVGEADL</sequence>